<dbReference type="Gene3D" id="2.60.40.1120">
    <property type="entry name" value="Carboxypeptidase-like, regulatory domain"/>
    <property type="match status" value="1"/>
</dbReference>
<comment type="subcellular location">
    <subcellularLocation>
        <location evidence="1">Cell outer membrane</location>
    </subcellularLocation>
</comment>
<dbReference type="SUPFAM" id="SSF49464">
    <property type="entry name" value="Carboxypeptidase regulatory domain-like"/>
    <property type="match status" value="1"/>
</dbReference>
<dbReference type="Proteomes" id="UP001185092">
    <property type="component" value="Unassembled WGS sequence"/>
</dbReference>
<feature type="domain" description="Outer membrane protein beta-barrel" evidence="5">
    <location>
        <begin position="371"/>
        <end position="775"/>
    </location>
</feature>
<accession>A0AAE4BTF9</accession>
<dbReference type="RefSeq" id="WP_309940932.1">
    <property type="nucleotide sequence ID" value="NZ_AP025306.1"/>
</dbReference>
<protein>
    <recommendedName>
        <fullName evidence="5">Outer membrane protein beta-barrel domain-containing protein</fullName>
    </recommendedName>
</protein>
<dbReference type="InterPro" id="IPR008969">
    <property type="entry name" value="CarboxyPept-like_regulatory"/>
</dbReference>
<dbReference type="Pfam" id="PF13715">
    <property type="entry name" value="CarbopepD_reg_2"/>
    <property type="match status" value="1"/>
</dbReference>
<keyword evidence="3" id="KW-0998">Cell outer membrane</keyword>
<proteinExistence type="predicted"/>
<evidence type="ECO:0000256" key="2">
    <source>
        <dbReference type="ARBA" id="ARBA00023136"/>
    </source>
</evidence>
<evidence type="ECO:0000256" key="1">
    <source>
        <dbReference type="ARBA" id="ARBA00004442"/>
    </source>
</evidence>
<dbReference type="Gene3D" id="2.40.170.20">
    <property type="entry name" value="TonB-dependent receptor, beta-barrel domain"/>
    <property type="match status" value="1"/>
</dbReference>
<dbReference type="SUPFAM" id="SSF56935">
    <property type="entry name" value="Porins"/>
    <property type="match status" value="1"/>
</dbReference>
<organism evidence="6 7">
    <name type="scientific">Aureibacter tunicatorum</name>
    <dbReference type="NCBI Taxonomy" id="866807"/>
    <lineage>
        <taxon>Bacteria</taxon>
        <taxon>Pseudomonadati</taxon>
        <taxon>Bacteroidota</taxon>
        <taxon>Cytophagia</taxon>
        <taxon>Cytophagales</taxon>
        <taxon>Persicobacteraceae</taxon>
        <taxon>Aureibacter</taxon>
    </lineage>
</organism>
<evidence type="ECO:0000256" key="3">
    <source>
        <dbReference type="ARBA" id="ARBA00023237"/>
    </source>
</evidence>
<dbReference type="Pfam" id="PF14905">
    <property type="entry name" value="OMP_b-brl_3"/>
    <property type="match status" value="1"/>
</dbReference>
<dbReference type="InterPro" id="IPR041700">
    <property type="entry name" value="OMP_b-brl_3"/>
</dbReference>
<evidence type="ECO:0000313" key="7">
    <source>
        <dbReference type="Proteomes" id="UP001185092"/>
    </source>
</evidence>
<keyword evidence="4" id="KW-0732">Signal</keyword>
<gene>
    <name evidence="6" type="ORF">HNQ88_003822</name>
</gene>
<dbReference type="EMBL" id="JAVDQD010000005">
    <property type="protein sequence ID" value="MDR6240746.1"/>
    <property type="molecule type" value="Genomic_DNA"/>
</dbReference>
<sequence length="780" mass="89305">MKNRVFVLNFAMLTALLSFFSIPAFSQNLVSGKLVDSDSGEPVSFATVAIYDNSELDKPISSTYSDFDGNFTLKISMSGTYELFIQSIGYDQLRTKVVVDNSSMDLSEIRLKSQSTMLEEIVVKADKEDVQMNPGAMTFNMDNAPGDDLEQVVGNFPGVETDFDGNVSIRGAMVTFLVNGEDSGMENPMQEIPKESIERIEMMTNPPVEYASSGPVMNIILKDGAKLGSNIRFGMNMSSPMRARAYVGGTYRKNDKLSFSPWVYHYSGKEEFLTNAQRENFGDRYIAQDQFQSSTNRFTSTGVRANFKPNANNDFTAIFRYAPSSSDRDNEDENIVSDYNEDRTWLYTNSLSNNVNRKKDELRADLRWKKRFFRDGQSFYFRYNWNGFTATQDQNQRSDYDYANPDDNVLLDYRQDKETKNTHHSISTNYKHPLWQDATLTAGGFFNYRITEENSFNRMRTNEGEWVDNPSRDQDATTEYIATDMFVSIKGHWNQWNYSAGTRYKVGSNRVSQWIYGKGVFDNFKSSFSNMNARIQVGYKFDDSENISLTYRTSVRPPSTDQLNPFVDDSDPLNVRMGNPELENTQTHFAELEYLKVMEVTTFKGSLFTRKITNSIGSEQWVSGDTTVTSFINIDGTTIVGLNTYFSANINRLKLTGDASVTFENMPQREEAFNEKQVYYFLKGNAEYKFDNGFKFSIAARYNSSKLTNNTEIQGYGTMDVNVQKMFMDGKLKVYANARDVFDSVEQDGLTQTDDFIRDYYNKRQTKFYTLGFTYYINGI</sequence>
<evidence type="ECO:0000259" key="5">
    <source>
        <dbReference type="Pfam" id="PF14905"/>
    </source>
</evidence>
<dbReference type="InterPro" id="IPR036942">
    <property type="entry name" value="Beta-barrel_TonB_sf"/>
</dbReference>
<keyword evidence="2" id="KW-0472">Membrane</keyword>
<feature type="signal peptide" evidence="4">
    <location>
        <begin position="1"/>
        <end position="26"/>
    </location>
</feature>
<feature type="chain" id="PRO_5042167523" description="Outer membrane protein beta-barrel domain-containing protein" evidence="4">
    <location>
        <begin position="27"/>
        <end position="780"/>
    </location>
</feature>
<name>A0AAE4BTF9_9BACT</name>
<dbReference type="GO" id="GO:0009279">
    <property type="term" value="C:cell outer membrane"/>
    <property type="evidence" value="ECO:0007669"/>
    <property type="project" value="UniProtKB-SubCell"/>
</dbReference>
<dbReference type="AlphaFoldDB" id="A0AAE4BTF9"/>
<evidence type="ECO:0000256" key="4">
    <source>
        <dbReference type="SAM" id="SignalP"/>
    </source>
</evidence>
<comment type="caution">
    <text evidence="6">The sequence shown here is derived from an EMBL/GenBank/DDBJ whole genome shotgun (WGS) entry which is preliminary data.</text>
</comment>
<keyword evidence="7" id="KW-1185">Reference proteome</keyword>
<reference evidence="6" key="1">
    <citation type="submission" date="2023-07" db="EMBL/GenBank/DDBJ databases">
        <title>Genomic Encyclopedia of Type Strains, Phase IV (KMG-IV): sequencing the most valuable type-strain genomes for metagenomic binning, comparative biology and taxonomic classification.</title>
        <authorList>
            <person name="Goeker M."/>
        </authorList>
    </citation>
    <scope>NUCLEOTIDE SEQUENCE</scope>
    <source>
        <strain evidence="6">DSM 26174</strain>
    </source>
</reference>
<evidence type="ECO:0000313" key="6">
    <source>
        <dbReference type="EMBL" id="MDR6240746.1"/>
    </source>
</evidence>